<dbReference type="GeneID" id="63913650"/>
<dbReference type="HOGENOM" id="CLU_012207_0_0_1"/>
<dbReference type="Proteomes" id="UP000030672">
    <property type="component" value="Unassembled WGS sequence"/>
</dbReference>
<sequence length="453" mass="49315">GPTIYPVLFAALIGRALKSIAFWKLQRGSKIGTLDRVLGSMTIVQTVLTQVQMRSLSLLGFLLIVIWSLSPLGGQASLRIIRSNLQANDTIWRLQYVNTSSNVLTGIYEGADTASQFVPVNALFGAALVGASSSSSSSVDAWGNIKIPWIERLNTTWEDAEGCMYDYNQSWDSPVNTRLRHITYMENNNGPAHWVAANCTIRTTYVEVNVFCATGSCTGVKMRKSRRPCSPESWTVFDVAGSAFYWFSPRFVGALPAGHSVVASPYQNFILNPENPFPTSFNVPPVTTVSNSTFALRLGQLLNTFWMAMLAPTAVPKGLRNSNLTADTAEIGTVLSNTTVTETQTEFVLECDTFWFVVLLLSSGVTAVIGLCGLVAAMCSRGPDISFNISSLIKDSPFFDQTNVATTLSGTDRSVLMKDWYAKYGDVAAEDEVGYIAIGSGNVADLQTGRLYR</sequence>
<keyword evidence="1" id="KW-1133">Transmembrane helix</keyword>
<gene>
    <name evidence="2" type="ORF">M437DRAFT_40911</name>
</gene>
<reference evidence="2 3" key="1">
    <citation type="journal article" date="2014" name="BMC Genomics">
        <title>Genome sequencing of four Aureobasidium pullulans varieties: biotechnological potential, stress tolerance, and description of new species.</title>
        <authorList>
            <person name="Gostin Ar C."/>
            <person name="Ohm R.A."/>
            <person name="Kogej T."/>
            <person name="Sonjak S."/>
            <person name="Turk M."/>
            <person name="Zajc J."/>
            <person name="Zalar P."/>
            <person name="Grube M."/>
            <person name="Sun H."/>
            <person name="Han J."/>
            <person name="Sharma A."/>
            <person name="Chiniquy J."/>
            <person name="Ngan C.Y."/>
            <person name="Lipzen A."/>
            <person name="Barry K."/>
            <person name="Grigoriev I.V."/>
            <person name="Gunde-Cimerman N."/>
        </authorList>
    </citation>
    <scope>NUCLEOTIDE SEQUENCE [LARGE SCALE GENOMIC DNA]</scope>
    <source>
        <strain evidence="2 3">CBS 110374</strain>
    </source>
</reference>
<dbReference type="EMBL" id="KL584826">
    <property type="protein sequence ID" value="KEQ66111.1"/>
    <property type="molecule type" value="Genomic_DNA"/>
</dbReference>
<organism evidence="2 3">
    <name type="scientific">Aureobasidium melanogenum (strain CBS 110374)</name>
    <name type="common">Aureobasidium pullulans var. melanogenum</name>
    <dbReference type="NCBI Taxonomy" id="1043003"/>
    <lineage>
        <taxon>Eukaryota</taxon>
        <taxon>Fungi</taxon>
        <taxon>Dikarya</taxon>
        <taxon>Ascomycota</taxon>
        <taxon>Pezizomycotina</taxon>
        <taxon>Dothideomycetes</taxon>
        <taxon>Dothideomycetidae</taxon>
        <taxon>Dothideales</taxon>
        <taxon>Saccotheciaceae</taxon>
        <taxon>Aureobasidium</taxon>
    </lineage>
</organism>
<protein>
    <submittedName>
        <fullName evidence="2">Uncharacterized protein</fullName>
    </submittedName>
</protein>
<keyword evidence="1" id="KW-0812">Transmembrane</keyword>
<proteinExistence type="predicted"/>
<evidence type="ECO:0000256" key="1">
    <source>
        <dbReference type="SAM" id="Phobius"/>
    </source>
</evidence>
<keyword evidence="3" id="KW-1185">Reference proteome</keyword>
<dbReference type="RefSeq" id="XP_040883134.1">
    <property type="nucleotide sequence ID" value="XM_041020277.1"/>
</dbReference>
<name>A0A074WUT1_AURM1</name>
<dbReference type="STRING" id="1043003.A0A074WUT1"/>
<feature type="transmembrane region" description="Helical" evidence="1">
    <location>
        <begin position="354"/>
        <end position="377"/>
    </location>
</feature>
<dbReference type="AlphaFoldDB" id="A0A074WUT1"/>
<evidence type="ECO:0000313" key="2">
    <source>
        <dbReference type="EMBL" id="KEQ66111.1"/>
    </source>
</evidence>
<evidence type="ECO:0000313" key="3">
    <source>
        <dbReference type="Proteomes" id="UP000030672"/>
    </source>
</evidence>
<keyword evidence="1" id="KW-0472">Membrane</keyword>
<accession>A0A074WUT1</accession>
<feature type="non-terminal residue" evidence="2">
    <location>
        <position position="1"/>
    </location>
</feature>